<dbReference type="AlphaFoldDB" id="A0A933WC02"/>
<organism evidence="2 3">
    <name type="scientific">Eiseniibacteriota bacterium</name>
    <dbReference type="NCBI Taxonomy" id="2212470"/>
    <lineage>
        <taxon>Bacteria</taxon>
        <taxon>Candidatus Eiseniibacteriota</taxon>
    </lineage>
</organism>
<evidence type="ECO:0008006" key="4">
    <source>
        <dbReference type="Google" id="ProtNLM"/>
    </source>
</evidence>
<keyword evidence="1" id="KW-0812">Transmembrane</keyword>
<reference evidence="2" key="1">
    <citation type="submission" date="2020-07" db="EMBL/GenBank/DDBJ databases">
        <title>Huge and variable diversity of episymbiotic CPR bacteria and DPANN archaea in groundwater ecosystems.</title>
        <authorList>
            <person name="He C.Y."/>
            <person name="Keren R."/>
            <person name="Whittaker M."/>
            <person name="Farag I.F."/>
            <person name="Doudna J."/>
            <person name="Cate J.H.D."/>
            <person name="Banfield J.F."/>
        </authorList>
    </citation>
    <scope>NUCLEOTIDE SEQUENCE</scope>
    <source>
        <strain evidence="2">NC_groundwater_1813_Pr3_B-0.1um_71_17</strain>
    </source>
</reference>
<gene>
    <name evidence="2" type="ORF">HZA61_15120</name>
</gene>
<keyword evidence="1" id="KW-0472">Membrane</keyword>
<evidence type="ECO:0000313" key="3">
    <source>
        <dbReference type="Proteomes" id="UP000696931"/>
    </source>
</evidence>
<name>A0A933WC02_UNCEI</name>
<dbReference type="EMBL" id="JACRIW010000110">
    <property type="protein sequence ID" value="MBI5170819.1"/>
    <property type="molecule type" value="Genomic_DNA"/>
</dbReference>
<keyword evidence="1" id="KW-1133">Transmembrane helix</keyword>
<sequence length="146" mass="16002">MTKDWRRNVPSWRTPDRTRWVPNKAALLVVFVMGFTLVEVWSHATVQSLSVEVGRVSADLKHENDRTAWLGMELDRASSRSALLPVAASTGLRPVDPGQIVSLPEDYLSPSDGRMRETGSSTLLASAARALQSLVPDAAARGRHVN</sequence>
<evidence type="ECO:0000256" key="1">
    <source>
        <dbReference type="SAM" id="Phobius"/>
    </source>
</evidence>
<proteinExistence type="predicted"/>
<protein>
    <recommendedName>
        <fullName evidence="4">Cell division protein FtsL</fullName>
    </recommendedName>
</protein>
<dbReference type="Proteomes" id="UP000696931">
    <property type="component" value="Unassembled WGS sequence"/>
</dbReference>
<feature type="transmembrane region" description="Helical" evidence="1">
    <location>
        <begin position="21"/>
        <end position="41"/>
    </location>
</feature>
<accession>A0A933WC02</accession>
<evidence type="ECO:0000313" key="2">
    <source>
        <dbReference type="EMBL" id="MBI5170819.1"/>
    </source>
</evidence>
<comment type="caution">
    <text evidence="2">The sequence shown here is derived from an EMBL/GenBank/DDBJ whole genome shotgun (WGS) entry which is preliminary data.</text>
</comment>